<evidence type="ECO:0000256" key="1">
    <source>
        <dbReference type="SAM" id="MobiDB-lite"/>
    </source>
</evidence>
<gene>
    <name evidence="2" type="ORF">TOA249_LOCUS30298</name>
</gene>
<comment type="caution">
    <text evidence="2">The sequence shown here is derived from an EMBL/GenBank/DDBJ whole genome shotgun (WGS) entry which is preliminary data.</text>
</comment>
<protein>
    <submittedName>
        <fullName evidence="2">Uncharacterized protein</fullName>
    </submittedName>
</protein>
<accession>A0A821USY7</accession>
<organism evidence="2 3">
    <name type="scientific">Rotaria socialis</name>
    <dbReference type="NCBI Taxonomy" id="392032"/>
    <lineage>
        <taxon>Eukaryota</taxon>
        <taxon>Metazoa</taxon>
        <taxon>Spiralia</taxon>
        <taxon>Gnathifera</taxon>
        <taxon>Rotifera</taxon>
        <taxon>Eurotatoria</taxon>
        <taxon>Bdelloidea</taxon>
        <taxon>Philodinida</taxon>
        <taxon>Philodinidae</taxon>
        <taxon>Rotaria</taxon>
    </lineage>
</organism>
<feature type="non-terminal residue" evidence="2">
    <location>
        <position position="1"/>
    </location>
</feature>
<feature type="region of interest" description="Disordered" evidence="1">
    <location>
        <begin position="137"/>
        <end position="171"/>
    </location>
</feature>
<proteinExistence type="predicted"/>
<dbReference type="EMBL" id="CAJOBS010005174">
    <property type="protein sequence ID" value="CAF4895122.1"/>
    <property type="molecule type" value="Genomic_DNA"/>
</dbReference>
<feature type="compositionally biased region" description="Basic and acidic residues" evidence="1">
    <location>
        <begin position="143"/>
        <end position="171"/>
    </location>
</feature>
<evidence type="ECO:0000313" key="3">
    <source>
        <dbReference type="Proteomes" id="UP000663838"/>
    </source>
</evidence>
<dbReference type="AlphaFoldDB" id="A0A821USY7"/>
<evidence type="ECO:0000313" key="2">
    <source>
        <dbReference type="EMBL" id="CAF4895122.1"/>
    </source>
</evidence>
<name>A0A821USY7_9BILA</name>
<dbReference type="Proteomes" id="UP000663838">
    <property type="component" value="Unassembled WGS sequence"/>
</dbReference>
<sequence>EVPSKEIIEISRIISSIRILNDNDSELTASELSLLHSYRTDLSRACSLLARHPTLIEQLLALHPQFDLRRYFLLEQSCRAYFTHLQLSNTSTYGNSNEKKSNNTDDASNVLVTYYVYCVHFFEWRAFSVTGKHQKHEMTGSVEKADRENVEKENIEKANIEGENTDITKVE</sequence>
<reference evidence="2" key="1">
    <citation type="submission" date="2021-02" db="EMBL/GenBank/DDBJ databases">
        <authorList>
            <person name="Nowell W R."/>
        </authorList>
    </citation>
    <scope>NUCLEOTIDE SEQUENCE</scope>
</reference>